<dbReference type="Proteomes" id="UP000747542">
    <property type="component" value="Unassembled WGS sequence"/>
</dbReference>
<evidence type="ECO:0000313" key="3">
    <source>
        <dbReference type="Proteomes" id="UP000747542"/>
    </source>
</evidence>
<keyword evidence="1" id="KW-1133">Transmembrane helix</keyword>
<keyword evidence="3" id="KW-1185">Reference proteome</keyword>
<comment type="caution">
    <text evidence="2">The sequence shown here is derived from an EMBL/GenBank/DDBJ whole genome shotgun (WGS) entry which is preliminary data.</text>
</comment>
<sequence length="151" mass="16998">MMSVLEVCLHGAYSERCAYSGGGECAYSVTGGWWGWWVCLRWWCAYMVGVLTVMTGVLVVWWWWLVECAYMDCTVVCAYMNDVLTCVHDDECTTRVNRHIHGTTCLSVCMRVSACIMVSVCMRCVHEGVCMRGGRVICVYYGCVRGVHEGA</sequence>
<dbReference type="EMBL" id="JAHLQT010006356">
    <property type="protein sequence ID" value="KAG7175079.1"/>
    <property type="molecule type" value="Genomic_DNA"/>
</dbReference>
<feature type="transmembrane region" description="Helical" evidence="1">
    <location>
        <begin position="43"/>
        <end position="64"/>
    </location>
</feature>
<keyword evidence="1" id="KW-0812">Transmembrane</keyword>
<gene>
    <name evidence="2" type="ORF">Hamer_G015301</name>
</gene>
<proteinExistence type="predicted"/>
<reference evidence="2" key="1">
    <citation type="journal article" date="2021" name="Sci. Adv.">
        <title>The American lobster genome reveals insights on longevity, neural, and immune adaptations.</title>
        <authorList>
            <person name="Polinski J.M."/>
            <person name="Zimin A.V."/>
            <person name="Clark K.F."/>
            <person name="Kohn A.B."/>
            <person name="Sadowski N."/>
            <person name="Timp W."/>
            <person name="Ptitsyn A."/>
            <person name="Khanna P."/>
            <person name="Romanova D.Y."/>
            <person name="Williams P."/>
            <person name="Greenwood S.J."/>
            <person name="Moroz L.L."/>
            <person name="Walt D.R."/>
            <person name="Bodnar A.G."/>
        </authorList>
    </citation>
    <scope>NUCLEOTIDE SEQUENCE</scope>
    <source>
        <strain evidence="2">GMGI-L3</strain>
    </source>
</reference>
<evidence type="ECO:0000313" key="2">
    <source>
        <dbReference type="EMBL" id="KAG7175079.1"/>
    </source>
</evidence>
<dbReference type="AlphaFoldDB" id="A0A8J5TGZ6"/>
<protein>
    <submittedName>
        <fullName evidence="2">Uncharacterized protein</fullName>
    </submittedName>
</protein>
<accession>A0A8J5TGZ6</accession>
<organism evidence="2 3">
    <name type="scientific">Homarus americanus</name>
    <name type="common">American lobster</name>
    <dbReference type="NCBI Taxonomy" id="6706"/>
    <lineage>
        <taxon>Eukaryota</taxon>
        <taxon>Metazoa</taxon>
        <taxon>Ecdysozoa</taxon>
        <taxon>Arthropoda</taxon>
        <taxon>Crustacea</taxon>
        <taxon>Multicrustacea</taxon>
        <taxon>Malacostraca</taxon>
        <taxon>Eumalacostraca</taxon>
        <taxon>Eucarida</taxon>
        <taxon>Decapoda</taxon>
        <taxon>Pleocyemata</taxon>
        <taxon>Astacidea</taxon>
        <taxon>Nephropoidea</taxon>
        <taxon>Nephropidae</taxon>
        <taxon>Homarus</taxon>
    </lineage>
</organism>
<evidence type="ECO:0000256" key="1">
    <source>
        <dbReference type="SAM" id="Phobius"/>
    </source>
</evidence>
<keyword evidence="1" id="KW-0472">Membrane</keyword>
<name>A0A8J5TGZ6_HOMAM</name>